<dbReference type="Proteomes" id="UP000063699">
    <property type="component" value="Chromosome"/>
</dbReference>
<dbReference type="STRING" id="860235.AOZ06_04995"/>
<proteinExistence type="predicted"/>
<evidence type="ECO:0000313" key="2">
    <source>
        <dbReference type="Proteomes" id="UP000063699"/>
    </source>
</evidence>
<reference evidence="1 2" key="1">
    <citation type="submission" date="2015-07" db="EMBL/GenBank/DDBJ databases">
        <title>Genome sequencing of Kibdelosporangium phytohabitans.</title>
        <authorList>
            <person name="Qin S."/>
            <person name="Xing K."/>
        </authorList>
    </citation>
    <scope>NUCLEOTIDE SEQUENCE [LARGE SCALE GENOMIC DNA]</scope>
    <source>
        <strain evidence="1 2">KLBMP1111</strain>
    </source>
</reference>
<protein>
    <submittedName>
        <fullName evidence="1">Uncharacterized protein</fullName>
    </submittedName>
</protein>
<gene>
    <name evidence="1" type="ORF">AOZ06_04995</name>
</gene>
<name>A0A0N9HP33_9PSEU</name>
<dbReference type="KEGG" id="kphy:AOZ06_04995"/>
<dbReference type="EMBL" id="CP012752">
    <property type="protein sequence ID" value="ALG06364.1"/>
    <property type="molecule type" value="Genomic_DNA"/>
</dbReference>
<organism evidence="1 2">
    <name type="scientific">Kibdelosporangium phytohabitans</name>
    <dbReference type="NCBI Taxonomy" id="860235"/>
    <lineage>
        <taxon>Bacteria</taxon>
        <taxon>Bacillati</taxon>
        <taxon>Actinomycetota</taxon>
        <taxon>Actinomycetes</taxon>
        <taxon>Pseudonocardiales</taxon>
        <taxon>Pseudonocardiaceae</taxon>
        <taxon>Kibdelosporangium</taxon>
    </lineage>
</organism>
<accession>A0A0N9HP33</accession>
<keyword evidence="2" id="KW-1185">Reference proteome</keyword>
<dbReference type="AlphaFoldDB" id="A0A0N9HP33"/>
<evidence type="ECO:0000313" key="1">
    <source>
        <dbReference type="EMBL" id="ALG06364.1"/>
    </source>
</evidence>
<sequence>MTGRRLGRCDAPLTGERAILEINYCVSLERRSAPCNDKANIHLRQRQLHQVRMYGQDADREIRASTHMIQNALPDRATRLSGQTHQQEGTQILRSEFTSVESPNHFVEALLSDLAVHHPPPQPRGNRVRHTIFSREIEPVVPN</sequence>